<dbReference type="EMBL" id="AXDT01000449">
    <property type="protein sequence ID" value="ERT10245.1"/>
    <property type="molecule type" value="Genomic_DNA"/>
</dbReference>
<reference evidence="1 2" key="1">
    <citation type="submission" date="2013-10" db="EMBL/GenBank/DDBJ databases">
        <title>Whole Genome Shotgun Sequence of Photorhabdus temperata J3.</title>
        <authorList>
            <person name="Park G.-S."/>
            <person name="Hong S.-J."/>
            <person name="Shin J.-H."/>
        </authorList>
    </citation>
    <scope>NUCLEOTIDE SEQUENCE [LARGE SCALE GENOMIC DNA]</scope>
    <source>
        <strain evidence="1 2">J3</strain>
    </source>
</reference>
<evidence type="ECO:0000313" key="2">
    <source>
        <dbReference type="Proteomes" id="UP000017133"/>
    </source>
</evidence>
<dbReference type="PATRIC" id="fig|1389415.4.peg.5133"/>
<comment type="caution">
    <text evidence="1">The sequence shown here is derived from an EMBL/GenBank/DDBJ whole genome shotgun (WGS) entry which is preliminary data.</text>
</comment>
<organism evidence="1 2">
    <name type="scientific">Photorhabdus temperata J3</name>
    <dbReference type="NCBI Taxonomy" id="1389415"/>
    <lineage>
        <taxon>Bacteria</taxon>
        <taxon>Pseudomonadati</taxon>
        <taxon>Pseudomonadota</taxon>
        <taxon>Gammaproteobacteria</taxon>
        <taxon>Enterobacterales</taxon>
        <taxon>Morganellaceae</taxon>
        <taxon>Photorhabdus</taxon>
    </lineage>
</organism>
<name>U7QSZ1_PHOTE</name>
<accession>U7QSZ1</accession>
<evidence type="ECO:0000313" key="1">
    <source>
        <dbReference type="EMBL" id="ERT10245.1"/>
    </source>
</evidence>
<protein>
    <submittedName>
        <fullName evidence="1">Uncharacterized protein</fullName>
    </submittedName>
</protein>
<dbReference type="AlphaFoldDB" id="U7QSZ1"/>
<sequence>FIKVHKMKNDFLIISNMFKSITNITLPECLENYDPSKEIESFWNEFSKSLYGWPSALENYEYAYKFDEQDIDTIIKNIKKVTTYLGALGCGYLGHGYIASISHTLKEIESDFSKVNDFISKITQPFEIAKVNFECKKNFAGKTHIKIQKLLKIIPDGENKKQIYKISLLIEEIILNISDVSFSLETINNSVNRLNGQIKTINNTYNNLIEYFNKENKKDIFTRNYRQCMVYFSDLTNKLNLFSYDYKSFNKNNILIIL</sequence>
<feature type="non-terminal residue" evidence="1">
    <location>
        <position position="1"/>
    </location>
</feature>
<proteinExistence type="predicted"/>
<dbReference type="Proteomes" id="UP000017133">
    <property type="component" value="Unassembled WGS sequence"/>
</dbReference>
<gene>
    <name evidence="1" type="ORF">O185_26160</name>
</gene>
<dbReference type="RefSeq" id="WP_023046671.1">
    <property type="nucleotide sequence ID" value="NZ_AXDT01000449.1"/>
</dbReference>
<keyword evidence="2" id="KW-1185">Reference proteome</keyword>